<dbReference type="NCBIfam" id="NF033740">
    <property type="entry name" value="MarP_fam_protase"/>
    <property type="match status" value="1"/>
</dbReference>
<dbReference type="PANTHER" id="PTHR45980:SF9">
    <property type="entry name" value="PROTEASE DO-LIKE 10, MITOCHONDRIAL-RELATED"/>
    <property type="match status" value="1"/>
</dbReference>
<keyword evidence="2 5" id="KW-0812">Transmembrane</keyword>
<evidence type="ECO:0000256" key="3">
    <source>
        <dbReference type="ARBA" id="ARBA00022989"/>
    </source>
</evidence>
<dbReference type="GO" id="GO:0009403">
    <property type="term" value="P:toxin biosynthetic process"/>
    <property type="evidence" value="ECO:0007669"/>
    <property type="project" value="InterPro"/>
</dbReference>
<dbReference type="Pfam" id="PF13365">
    <property type="entry name" value="Trypsin_2"/>
    <property type="match status" value="1"/>
</dbReference>
<evidence type="ECO:0000256" key="2">
    <source>
        <dbReference type="ARBA" id="ARBA00022692"/>
    </source>
</evidence>
<dbReference type="SUPFAM" id="SSF50494">
    <property type="entry name" value="Trypsin-like serine proteases"/>
    <property type="match status" value="1"/>
</dbReference>
<feature type="transmembrane region" description="Helical" evidence="5">
    <location>
        <begin position="101"/>
        <end position="126"/>
    </location>
</feature>
<gene>
    <name evidence="6" type="ORF">AVDCRST_MAG37-431</name>
</gene>
<dbReference type="EMBL" id="CADCVD010000019">
    <property type="protein sequence ID" value="CAA9428606.1"/>
    <property type="molecule type" value="Genomic_DNA"/>
</dbReference>
<dbReference type="InterPro" id="IPR009003">
    <property type="entry name" value="Peptidase_S1_PA"/>
</dbReference>
<organism evidence="6">
    <name type="scientific">uncultured Rubrobacteraceae bacterium</name>
    <dbReference type="NCBI Taxonomy" id="349277"/>
    <lineage>
        <taxon>Bacteria</taxon>
        <taxon>Bacillati</taxon>
        <taxon>Actinomycetota</taxon>
        <taxon>Rubrobacteria</taxon>
        <taxon>Rubrobacterales</taxon>
        <taxon>Rubrobacteraceae</taxon>
        <taxon>environmental samples</taxon>
    </lineage>
</organism>
<keyword evidence="6" id="KW-0378">Hydrolase</keyword>
<feature type="transmembrane region" description="Helical" evidence="5">
    <location>
        <begin position="56"/>
        <end position="81"/>
    </location>
</feature>
<dbReference type="Pfam" id="PF02674">
    <property type="entry name" value="Colicin_V"/>
    <property type="match status" value="1"/>
</dbReference>
<evidence type="ECO:0000313" key="6">
    <source>
        <dbReference type="EMBL" id="CAA9428606.1"/>
    </source>
</evidence>
<reference evidence="6" key="1">
    <citation type="submission" date="2020-02" db="EMBL/GenBank/DDBJ databases">
        <authorList>
            <person name="Meier V. D."/>
        </authorList>
    </citation>
    <scope>NUCLEOTIDE SEQUENCE</scope>
    <source>
        <strain evidence="6">AVDCRST_MAG37</strain>
    </source>
</reference>
<dbReference type="InterPro" id="IPR003825">
    <property type="entry name" value="Colicin-V_CvpA"/>
</dbReference>
<dbReference type="GO" id="GO:0016020">
    <property type="term" value="C:membrane"/>
    <property type="evidence" value="ECO:0007669"/>
    <property type="project" value="UniProtKB-SubCell"/>
</dbReference>
<dbReference type="GO" id="GO:0006508">
    <property type="term" value="P:proteolysis"/>
    <property type="evidence" value="ECO:0007669"/>
    <property type="project" value="UniProtKB-KW"/>
</dbReference>
<keyword evidence="3 5" id="KW-1133">Transmembrane helix</keyword>
<dbReference type="InterPro" id="IPR001940">
    <property type="entry name" value="Peptidase_S1C"/>
</dbReference>
<dbReference type="InterPro" id="IPR043504">
    <property type="entry name" value="Peptidase_S1_PA_chymotrypsin"/>
</dbReference>
<dbReference type="PANTHER" id="PTHR45980">
    <property type="match status" value="1"/>
</dbReference>
<dbReference type="InterPro" id="IPR047680">
    <property type="entry name" value="MarP-like"/>
</dbReference>
<dbReference type="GO" id="GO:0004252">
    <property type="term" value="F:serine-type endopeptidase activity"/>
    <property type="evidence" value="ECO:0007669"/>
    <property type="project" value="InterPro"/>
</dbReference>
<proteinExistence type="predicted"/>
<evidence type="ECO:0000256" key="5">
    <source>
        <dbReference type="SAM" id="Phobius"/>
    </source>
</evidence>
<keyword evidence="6" id="KW-0645">Protease</keyword>
<feature type="transmembrane region" description="Helical" evidence="5">
    <location>
        <begin position="28"/>
        <end position="49"/>
    </location>
</feature>
<comment type="subcellular location">
    <subcellularLocation>
        <location evidence="1">Membrane</location>
        <topology evidence="1">Multi-pass membrane protein</topology>
    </subcellularLocation>
</comment>
<evidence type="ECO:0000256" key="1">
    <source>
        <dbReference type="ARBA" id="ARBA00004141"/>
    </source>
</evidence>
<protein>
    <submittedName>
        <fullName evidence="6">Serine protease</fullName>
    </submittedName>
</protein>
<keyword evidence="4 5" id="KW-0472">Membrane</keyword>
<name>A0A6J4Q2N7_9ACTN</name>
<dbReference type="AlphaFoldDB" id="A0A6J4Q2N7"/>
<dbReference type="Gene3D" id="2.40.10.10">
    <property type="entry name" value="Trypsin-like serine proteases"/>
    <property type="match status" value="2"/>
</dbReference>
<sequence>MNFLDLSIVLFVVFLVWRGTRTGFLAGALSLVGVILGATLGSRIVPAILEGKNDLVFGSVITLASIVAFAVLGDVLARAAGGFLSERITSPVSEALDRAGGAILGAALSLTIVWIAATFALMAPLLSPLHPSMQESGVLRALNQGIPSRLLAQAVSKLDPLPRFQGPEVDVADPNADIVRDPEIIEAAAGVVRVSGVACGYGVEGTGWVAGENLVVTNAHVVAGQINTQVQPGGTGFPLPARVMVFDEKNDIAVLRVRDLRLPPLPLAGPSENEPVAILGFPENGPYDVRAGRTGQTQRVISNDAYNRGPVERTVTSFRGFVRPGNSGGPAVNTDGEVVATVFASRADTENAGYGIPSTLVQELVDVARTRQNSVDTKECAV</sequence>
<accession>A0A6J4Q2N7</accession>
<evidence type="ECO:0000256" key="4">
    <source>
        <dbReference type="ARBA" id="ARBA00023136"/>
    </source>
</evidence>
<dbReference type="PRINTS" id="PR00834">
    <property type="entry name" value="PROTEASES2C"/>
</dbReference>